<dbReference type="KEGG" id="glj:GKIL_0546"/>
<dbReference type="STRING" id="1183438.GKIL_0546"/>
<dbReference type="EMBL" id="CP003587">
    <property type="protein sequence ID" value="AGY56792.1"/>
    <property type="molecule type" value="Genomic_DNA"/>
</dbReference>
<sequence>MSTPTDLESLEEALQQYSHDDRALKIVREFAESLGKTRKRQEVFNRPGALVQPPILYEEALVREILSKEDDVFTFLQGDIVGTESAYFMGERINNGKYVVASSTCDLVPGRREYAILLRLNPIREDNPKAAAVIGELLSFKSIRRMYLPRLDDDESTVLCNGVELDGVAQIRIAELQMATRYGSLSLVGWRVFGTLIRNLIARTGEAEVKLRTRT</sequence>
<dbReference type="eggNOG" id="ENOG502ZBT2">
    <property type="taxonomic scope" value="Bacteria"/>
</dbReference>
<protein>
    <submittedName>
        <fullName evidence="1">Uncharacterized protein</fullName>
    </submittedName>
</protein>
<evidence type="ECO:0000313" key="1">
    <source>
        <dbReference type="EMBL" id="AGY56792.1"/>
    </source>
</evidence>
<name>U5QCZ4_GLOK1</name>
<dbReference type="AlphaFoldDB" id="U5QCZ4"/>
<keyword evidence="2" id="KW-1185">Reference proteome</keyword>
<dbReference type="Proteomes" id="UP000017396">
    <property type="component" value="Chromosome"/>
</dbReference>
<dbReference type="RefSeq" id="WP_023171823.1">
    <property type="nucleotide sequence ID" value="NC_022600.1"/>
</dbReference>
<reference evidence="1 2" key="1">
    <citation type="journal article" date="2013" name="PLoS ONE">
        <title>Cultivation and Complete Genome Sequencing of Gloeobacter kilaueensis sp. nov., from a Lava Cave in Kilauea Caldera, Hawai'i.</title>
        <authorList>
            <person name="Saw J.H."/>
            <person name="Schatz M."/>
            <person name="Brown M.V."/>
            <person name="Kunkel D.D."/>
            <person name="Foster J.S."/>
            <person name="Shick H."/>
            <person name="Christensen S."/>
            <person name="Hou S."/>
            <person name="Wan X."/>
            <person name="Donachie S.P."/>
        </authorList>
    </citation>
    <scope>NUCLEOTIDE SEQUENCE [LARGE SCALE GENOMIC DNA]</scope>
    <source>
        <strain evidence="2">JS</strain>
    </source>
</reference>
<dbReference type="HOGENOM" id="CLU_1313592_0_0_3"/>
<dbReference type="OrthoDB" id="494949at2"/>
<organism evidence="1 2">
    <name type="scientific">Gloeobacter kilaueensis (strain ATCC BAA-2537 / CCAP 1431/1 / ULC 316 / JS1)</name>
    <dbReference type="NCBI Taxonomy" id="1183438"/>
    <lineage>
        <taxon>Bacteria</taxon>
        <taxon>Bacillati</taxon>
        <taxon>Cyanobacteriota</taxon>
        <taxon>Cyanophyceae</taxon>
        <taxon>Gloeobacterales</taxon>
        <taxon>Gloeobacteraceae</taxon>
        <taxon>Gloeobacter</taxon>
    </lineage>
</organism>
<proteinExistence type="predicted"/>
<evidence type="ECO:0000313" key="2">
    <source>
        <dbReference type="Proteomes" id="UP000017396"/>
    </source>
</evidence>
<gene>
    <name evidence="1" type="ORF">GKIL_0546</name>
</gene>
<accession>U5QCZ4</accession>